<dbReference type="EMBL" id="SWLB01000023">
    <property type="protein sequence ID" value="KAF3323636.1"/>
    <property type="molecule type" value="Genomic_DNA"/>
</dbReference>
<dbReference type="PANTHER" id="PTHR35280:SF1">
    <property type="entry name" value="F17L21.9"/>
    <property type="match status" value="1"/>
</dbReference>
<dbReference type="OrthoDB" id="782808at2759"/>
<organism evidence="2 3">
    <name type="scientific">Carex littledalei</name>
    <dbReference type="NCBI Taxonomy" id="544730"/>
    <lineage>
        <taxon>Eukaryota</taxon>
        <taxon>Viridiplantae</taxon>
        <taxon>Streptophyta</taxon>
        <taxon>Embryophyta</taxon>
        <taxon>Tracheophyta</taxon>
        <taxon>Spermatophyta</taxon>
        <taxon>Magnoliopsida</taxon>
        <taxon>Liliopsida</taxon>
        <taxon>Poales</taxon>
        <taxon>Cyperaceae</taxon>
        <taxon>Cyperoideae</taxon>
        <taxon>Cariceae</taxon>
        <taxon>Carex</taxon>
        <taxon>Carex subgen. Euthyceras</taxon>
    </lineage>
</organism>
<keyword evidence="1" id="KW-0812">Transmembrane</keyword>
<evidence type="ECO:0000256" key="1">
    <source>
        <dbReference type="SAM" id="Phobius"/>
    </source>
</evidence>
<keyword evidence="1" id="KW-1133">Transmembrane helix</keyword>
<evidence type="ECO:0000313" key="3">
    <source>
        <dbReference type="Proteomes" id="UP000623129"/>
    </source>
</evidence>
<name>A0A833V318_9POAL</name>
<evidence type="ECO:0000313" key="2">
    <source>
        <dbReference type="EMBL" id="KAF3323636.1"/>
    </source>
</evidence>
<gene>
    <name evidence="2" type="ORF">FCM35_KLT12367</name>
</gene>
<sequence>MEKEDGSTERRKMEMVRDTLQQFMEERKLNSANGNKESEMEEDLLLSRLFSKLDSVETTSELNDSALAIPVNKHEKCSDPTSSENKKEEVTDLKEIAKDLKIIKRQNRITHNLLSALLVVTMIWQFGEVSVILAVREKITNPVRSIGDMIKNALTWKGKRSLIESPAYPPPTGVPEPNGSFPLLITK</sequence>
<dbReference type="Proteomes" id="UP000623129">
    <property type="component" value="Unassembled WGS sequence"/>
</dbReference>
<dbReference type="PANTHER" id="PTHR35280">
    <property type="entry name" value="F17L21.9"/>
    <property type="match status" value="1"/>
</dbReference>
<dbReference type="AlphaFoldDB" id="A0A833V318"/>
<comment type="caution">
    <text evidence="2">The sequence shown here is derived from an EMBL/GenBank/DDBJ whole genome shotgun (WGS) entry which is preliminary data.</text>
</comment>
<keyword evidence="3" id="KW-1185">Reference proteome</keyword>
<proteinExistence type="predicted"/>
<protein>
    <submittedName>
        <fullName evidence="2">Uncharacterized protein</fullName>
    </submittedName>
</protein>
<feature type="transmembrane region" description="Helical" evidence="1">
    <location>
        <begin position="113"/>
        <end position="135"/>
    </location>
</feature>
<keyword evidence="1" id="KW-0472">Membrane</keyword>
<reference evidence="2" key="1">
    <citation type="submission" date="2020-01" db="EMBL/GenBank/DDBJ databases">
        <title>Genome sequence of Kobresia littledalei, the first chromosome-level genome in the family Cyperaceae.</title>
        <authorList>
            <person name="Qu G."/>
        </authorList>
    </citation>
    <scope>NUCLEOTIDE SEQUENCE</scope>
    <source>
        <strain evidence="2">C.B.Clarke</strain>
        <tissue evidence="2">Leaf</tissue>
    </source>
</reference>
<accession>A0A833V318</accession>